<comment type="caution">
    <text evidence="1">The sequence shown here is derived from an EMBL/GenBank/DDBJ whole genome shotgun (WGS) entry which is preliminary data.</text>
</comment>
<reference evidence="1 2" key="1">
    <citation type="journal article" date="2019" name="Sci. Rep.">
        <title>Orb-weaving spider Araneus ventricosus genome elucidates the spidroin gene catalogue.</title>
        <authorList>
            <person name="Kono N."/>
            <person name="Nakamura H."/>
            <person name="Ohtoshi R."/>
            <person name="Moran D.A.P."/>
            <person name="Shinohara A."/>
            <person name="Yoshida Y."/>
            <person name="Fujiwara M."/>
            <person name="Mori M."/>
            <person name="Tomita M."/>
            <person name="Arakawa K."/>
        </authorList>
    </citation>
    <scope>NUCLEOTIDE SEQUENCE [LARGE SCALE GENOMIC DNA]</scope>
</reference>
<dbReference type="EMBL" id="BGPR01133442">
    <property type="protein sequence ID" value="GBN51339.1"/>
    <property type="molecule type" value="Genomic_DNA"/>
</dbReference>
<organism evidence="1 2">
    <name type="scientific">Araneus ventricosus</name>
    <name type="common">Orbweaver spider</name>
    <name type="synonym">Epeira ventricosa</name>
    <dbReference type="NCBI Taxonomy" id="182803"/>
    <lineage>
        <taxon>Eukaryota</taxon>
        <taxon>Metazoa</taxon>
        <taxon>Ecdysozoa</taxon>
        <taxon>Arthropoda</taxon>
        <taxon>Chelicerata</taxon>
        <taxon>Arachnida</taxon>
        <taxon>Araneae</taxon>
        <taxon>Araneomorphae</taxon>
        <taxon>Entelegynae</taxon>
        <taxon>Araneoidea</taxon>
        <taxon>Araneidae</taxon>
        <taxon>Araneus</taxon>
    </lineage>
</organism>
<evidence type="ECO:0000313" key="2">
    <source>
        <dbReference type="Proteomes" id="UP000499080"/>
    </source>
</evidence>
<dbReference type="Proteomes" id="UP000499080">
    <property type="component" value="Unassembled WGS sequence"/>
</dbReference>
<accession>A0A4Y2PJQ5</accession>
<proteinExistence type="predicted"/>
<protein>
    <submittedName>
        <fullName evidence="1">Uncharacterized protein</fullName>
    </submittedName>
</protein>
<gene>
    <name evidence="1" type="ORF">AVEN_161142_1</name>
</gene>
<feature type="non-terminal residue" evidence="1">
    <location>
        <position position="1"/>
    </location>
</feature>
<name>A0A4Y2PJQ5_ARAVE</name>
<keyword evidence="2" id="KW-1185">Reference proteome</keyword>
<dbReference type="AlphaFoldDB" id="A0A4Y2PJQ5"/>
<sequence length="36" mass="4005">SRLGEEKCQDEVSRQVAAKCIGYPCSPQLHKSDERG</sequence>
<evidence type="ECO:0000313" key="1">
    <source>
        <dbReference type="EMBL" id="GBN51339.1"/>
    </source>
</evidence>